<dbReference type="WBParaSite" id="ASIM_0000571901-mRNA-1">
    <property type="protein sequence ID" value="ASIM_0000571901-mRNA-1"/>
    <property type="gene ID" value="ASIM_0000571901"/>
</dbReference>
<evidence type="ECO:0000313" key="3">
    <source>
        <dbReference type="WBParaSite" id="ASIM_0000571901-mRNA-1"/>
    </source>
</evidence>
<keyword evidence="2" id="KW-1185">Reference proteome</keyword>
<dbReference type="OrthoDB" id="67688at2759"/>
<reference evidence="1 2" key="2">
    <citation type="submission" date="2018-11" db="EMBL/GenBank/DDBJ databases">
        <authorList>
            <consortium name="Pathogen Informatics"/>
        </authorList>
    </citation>
    <scope>NUCLEOTIDE SEQUENCE [LARGE SCALE GENOMIC DNA]</scope>
</reference>
<sequence length="92" mass="10017">MSLWNIEDNIKMRVHSASHITVSDIDRIYVKAAIYRGNDLIVNRNSDSVSPTNPRWTNGMCAHHSGRRLGVGGACVNDRDALAAAAAKVRSA</sequence>
<evidence type="ECO:0000313" key="1">
    <source>
        <dbReference type="EMBL" id="VDK25661.1"/>
    </source>
</evidence>
<accession>A0A0M3JDN1</accession>
<organism evidence="3">
    <name type="scientific">Anisakis simplex</name>
    <name type="common">Herring worm</name>
    <dbReference type="NCBI Taxonomy" id="6269"/>
    <lineage>
        <taxon>Eukaryota</taxon>
        <taxon>Metazoa</taxon>
        <taxon>Ecdysozoa</taxon>
        <taxon>Nematoda</taxon>
        <taxon>Chromadorea</taxon>
        <taxon>Rhabditida</taxon>
        <taxon>Spirurina</taxon>
        <taxon>Ascaridomorpha</taxon>
        <taxon>Ascaridoidea</taxon>
        <taxon>Anisakidae</taxon>
        <taxon>Anisakis</taxon>
        <taxon>Anisakis simplex complex</taxon>
    </lineage>
</organism>
<dbReference type="Gene3D" id="2.60.40.150">
    <property type="entry name" value="C2 domain"/>
    <property type="match status" value="1"/>
</dbReference>
<dbReference type="Proteomes" id="UP000267096">
    <property type="component" value="Unassembled WGS sequence"/>
</dbReference>
<dbReference type="InterPro" id="IPR035892">
    <property type="entry name" value="C2_domain_sf"/>
</dbReference>
<dbReference type="AlphaFoldDB" id="A0A0M3JDN1"/>
<proteinExistence type="predicted"/>
<evidence type="ECO:0000313" key="2">
    <source>
        <dbReference type="Proteomes" id="UP000267096"/>
    </source>
</evidence>
<dbReference type="EMBL" id="UYRR01010874">
    <property type="protein sequence ID" value="VDK25661.1"/>
    <property type="molecule type" value="Genomic_DNA"/>
</dbReference>
<reference evidence="3" key="1">
    <citation type="submission" date="2017-02" db="UniProtKB">
        <authorList>
            <consortium name="WormBaseParasite"/>
        </authorList>
    </citation>
    <scope>IDENTIFICATION</scope>
</reference>
<name>A0A0M3JDN1_ANISI</name>
<protein>
    <submittedName>
        <fullName evidence="3">Pectate lyase</fullName>
    </submittedName>
</protein>
<gene>
    <name evidence="1" type="ORF">ASIM_LOCUS5514</name>
</gene>